<dbReference type="OrthoDB" id="8613168at2"/>
<name>A0A376E377_CHRCU</name>
<sequence length="145" mass="16548">MKNVFIIFLVLLFSCKTNTNKSESITFKVAKNYFVKNAQVINTPAEKVITSKKEFDEIFGTAAHMGENGMPTAIDFSKEQVIAIMLPVTNTSTEIFPVKIVRANPDDAEFYYKIKSGEKLSYDIKPRLLLIISKEYKIIHFNKED</sequence>
<keyword evidence="4" id="KW-1185">Reference proteome</keyword>
<dbReference type="EMBL" id="UFVQ01000003">
    <property type="protein sequence ID" value="STD01195.1"/>
    <property type="molecule type" value="Genomic_DNA"/>
</dbReference>
<organism evidence="2 3">
    <name type="scientific">Chryseobacterium carnipullorum</name>
    <dbReference type="NCBI Taxonomy" id="1124835"/>
    <lineage>
        <taxon>Bacteria</taxon>
        <taxon>Pseudomonadati</taxon>
        <taxon>Bacteroidota</taxon>
        <taxon>Flavobacteriia</taxon>
        <taxon>Flavobacteriales</taxon>
        <taxon>Weeksellaceae</taxon>
        <taxon>Chryseobacterium group</taxon>
        <taxon>Chryseobacterium</taxon>
    </lineage>
</organism>
<reference evidence="2 3" key="1">
    <citation type="submission" date="2018-06" db="EMBL/GenBank/DDBJ databases">
        <authorList>
            <consortium name="Pathogen Informatics"/>
            <person name="Doyle S."/>
        </authorList>
    </citation>
    <scope>NUCLEOTIDE SEQUENCE [LARGE SCALE GENOMIC DNA]</scope>
    <source>
        <strain evidence="2 3">NCTC13533</strain>
    </source>
</reference>
<evidence type="ECO:0000313" key="2">
    <source>
        <dbReference type="EMBL" id="STD01195.1"/>
    </source>
</evidence>
<dbReference type="Proteomes" id="UP000273270">
    <property type="component" value="Chromosome"/>
</dbReference>
<evidence type="ECO:0008006" key="5">
    <source>
        <dbReference type="Google" id="ProtNLM"/>
    </source>
</evidence>
<dbReference type="RefSeq" id="WP_123881501.1">
    <property type="nucleotide sequence ID" value="NZ_CP033920.1"/>
</dbReference>
<evidence type="ECO:0000313" key="1">
    <source>
        <dbReference type="EMBL" id="AZA50664.1"/>
    </source>
</evidence>
<dbReference type="PROSITE" id="PS51257">
    <property type="entry name" value="PROKAR_LIPOPROTEIN"/>
    <property type="match status" value="1"/>
</dbReference>
<evidence type="ECO:0000313" key="3">
    <source>
        <dbReference type="Proteomes" id="UP000255224"/>
    </source>
</evidence>
<proteinExistence type="predicted"/>
<dbReference type="Proteomes" id="UP000255224">
    <property type="component" value="Unassembled WGS sequence"/>
</dbReference>
<accession>A0A3G6M509</accession>
<accession>A0A376E377</accession>
<dbReference type="KEGG" id="ccau:EG346_21895"/>
<protein>
    <recommendedName>
        <fullName evidence="5">Lipoprotein</fullName>
    </recommendedName>
</protein>
<dbReference type="EMBL" id="CP033920">
    <property type="protein sequence ID" value="AZA50664.1"/>
    <property type="molecule type" value="Genomic_DNA"/>
</dbReference>
<reference evidence="4" key="3">
    <citation type="submission" date="2018-11" db="EMBL/GenBank/DDBJ databases">
        <title>Proposal to divide the Flavobacteriaceae and reorganize its genera based on Amino Acid Identity values calculated from whole genome sequences.</title>
        <authorList>
            <person name="Nicholson A.C."/>
            <person name="Gulvik C.A."/>
            <person name="Whitney A.M."/>
            <person name="Humrighouse B.W."/>
            <person name="Bell M."/>
            <person name="Holmes B."/>
            <person name="Steigerwalt A.G."/>
            <person name="Villarma A."/>
            <person name="Sheth M."/>
            <person name="Batra D."/>
            <person name="Pryor J."/>
            <person name="Bernardet J.-F."/>
            <person name="Hugo C."/>
            <person name="Kampfer P."/>
            <person name="Newman J."/>
            <person name="McQuiston J.R."/>
        </authorList>
    </citation>
    <scope>NUCLEOTIDE SEQUENCE [LARGE SCALE GENOMIC DNA]</scope>
    <source>
        <strain evidence="4">G0188</strain>
    </source>
</reference>
<dbReference type="AlphaFoldDB" id="A0A376E377"/>
<gene>
    <name evidence="1" type="ORF">EG346_21895</name>
    <name evidence="2" type="ORF">NCTC13533_03076</name>
</gene>
<reference evidence="1" key="2">
    <citation type="submission" date="2018-11" db="EMBL/GenBank/DDBJ databases">
        <title>Proposal to divide the Flavobacteriaceae and reorganize its genera based on Amino Acid Identity values calculated from whole genome sequences.</title>
        <authorList>
            <person name="Nicholson A.C."/>
            <person name="Gulvik C.A."/>
            <person name="Whitney A.M."/>
            <person name="Humrighouse B.W."/>
            <person name="Bell M."/>
            <person name="Holmes B."/>
            <person name="Steigerwalt A."/>
            <person name="Villarma A."/>
            <person name="Sheth M."/>
            <person name="Batra D."/>
            <person name="Pryor J."/>
            <person name="Bernardet J.-F."/>
            <person name="Hugo C."/>
            <person name="Kampfer P."/>
            <person name="Newman J."/>
            <person name="Mcquiston J.R."/>
        </authorList>
    </citation>
    <scope>NUCLEOTIDE SEQUENCE [LARGE SCALE GENOMIC DNA]</scope>
    <source>
        <strain evidence="1">G0188</strain>
    </source>
</reference>
<evidence type="ECO:0000313" key="4">
    <source>
        <dbReference type="Proteomes" id="UP000273270"/>
    </source>
</evidence>